<organism evidence="1">
    <name type="scientific">Arion vulgaris</name>
    <dbReference type="NCBI Taxonomy" id="1028688"/>
    <lineage>
        <taxon>Eukaryota</taxon>
        <taxon>Metazoa</taxon>
        <taxon>Spiralia</taxon>
        <taxon>Lophotrochozoa</taxon>
        <taxon>Mollusca</taxon>
        <taxon>Gastropoda</taxon>
        <taxon>Heterobranchia</taxon>
        <taxon>Euthyneura</taxon>
        <taxon>Panpulmonata</taxon>
        <taxon>Eupulmonata</taxon>
        <taxon>Stylommatophora</taxon>
        <taxon>Helicina</taxon>
        <taxon>Arionoidea</taxon>
        <taxon>Arionidae</taxon>
        <taxon>Arion</taxon>
    </lineage>
</organism>
<protein>
    <submittedName>
        <fullName evidence="1">Uncharacterized protein</fullName>
    </submittedName>
</protein>
<proteinExistence type="predicted"/>
<dbReference type="AlphaFoldDB" id="A0A0B6ZB04"/>
<gene>
    <name evidence="1" type="primary">ORF53236</name>
</gene>
<accession>A0A0B6ZB04</accession>
<feature type="non-terminal residue" evidence="1">
    <location>
        <position position="121"/>
    </location>
</feature>
<name>A0A0B6ZB04_9EUPU</name>
<dbReference type="EMBL" id="HACG01018025">
    <property type="protein sequence ID" value="CEK64890.1"/>
    <property type="molecule type" value="Transcribed_RNA"/>
</dbReference>
<sequence>MMMSALVLPINNINSYPTLTTEHSEQAQCDDECQSSAVLNATVVNDIRRKTDQLNEDSLAQFLTSVQNLLLKYRMYSKSPSRQVTSGGLQQFITRKMKNNSDDFTFSDLTQRLKLLYSKTE</sequence>
<reference evidence="1" key="1">
    <citation type="submission" date="2014-12" db="EMBL/GenBank/DDBJ databases">
        <title>Insight into the proteome of Arion vulgaris.</title>
        <authorList>
            <person name="Aradska J."/>
            <person name="Bulat T."/>
            <person name="Smidak R."/>
            <person name="Sarate P."/>
            <person name="Gangsoo J."/>
            <person name="Sialana F."/>
            <person name="Bilban M."/>
            <person name="Lubec G."/>
        </authorList>
    </citation>
    <scope>NUCLEOTIDE SEQUENCE</scope>
    <source>
        <tissue evidence="1">Skin</tissue>
    </source>
</reference>
<evidence type="ECO:0000313" key="1">
    <source>
        <dbReference type="EMBL" id="CEK64890.1"/>
    </source>
</evidence>